<dbReference type="PANTHER" id="PTHR24123">
    <property type="entry name" value="ANKYRIN REPEAT-CONTAINING"/>
    <property type="match status" value="1"/>
</dbReference>
<dbReference type="EMBL" id="PPTA01000011">
    <property type="protein sequence ID" value="TFB00283.1"/>
    <property type="molecule type" value="Genomic_DNA"/>
</dbReference>
<organism evidence="5 6">
    <name type="scientific">Trichoderma ghanense</name>
    <dbReference type="NCBI Taxonomy" id="65468"/>
    <lineage>
        <taxon>Eukaryota</taxon>
        <taxon>Fungi</taxon>
        <taxon>Dikarya</taxon>
        <taxon>Ascomycota</taxon>
        <taxon>Pezizomycotina</taxon>
        <taxon>Sordariomycetes</taxon>
        <taxon>Hypocreomycetidae</taxon>
        <taxon>Hypocreales</taxon>
        <taxon>Hypocreaceae</taxon>
        <taxon>Trichoderma</taxon>
    </lineage>
</organism>
<feature type="repeat" description="ANK" evidence="3">
    <location>
        <begin position="918"/>
        <end position="952"/>
    </location>
</feature>
<dbReference type="Pfam" id="PF12796">
    <property type="entry name" value="Ank_2"/>
    <property type="match status" value="4"/>
</dbReference>
<keyword evidence="6" id="KW-1185">Reference proteome</keyword>
<evidence type="ECO:0000256" key="3">
    <source>
        <dbReference type="PROSITE-ProRule" id="PRU00023"/>
    </source>
</evidence>
<evidence type="ECO:0000313" key="6">
    <source>
        <dbReference type="Proteomes" id="UP001642720"/>
    </source>
</evidence>
<dbReference type="Gene3D" id="3.40.50.300">
    <property type="entry name" value="P-loop containing nucleotide triphosphate hydrolases"/>
    <property type="match status" value="1"/>
</dbReference>
<sequence length="2126" mass="233683">MGLKSQATCSDGEFIHSDEETDAVFIGRDDISDYNPQQLLPEPPQVLGRIREWLQPTAYDIAGGEYRRHLSSHVAGTGRWLTSSDAFHAWLDSEEHGLLWIKGIPGSGKSVMSAKLIDELAKSHPGSPVLFFFFRQIIDANHEPRALLRDWMDQLLSYSPPLQKQLKTYVEAYRPLESVSTEDMWKHLRLAFASLPGKVFCVADALDEIDRGHDEFLRALAELGRWRPKTVKVLITSRPVAGVEIPLRKSPCLNIRLQEALVDVDIATYVHFALSRSSIPKRDWQVIVDAVPGRANGLFLYAKLTMEAFLEPGVDINTVLAKLPADLNALYTDLLAEHAQRSGVPNDMQHLILQSVTHATRPLRLLELAEMIRISVPGDTTRDIKATKDLIRAACGPLLEILPDETVSVIHHSFTEYLKGTTRSGESLQTGYPLLRMGATNAQLALQCVKYLQSGCLSSAVLDTEEVIDAMSYAQWDAGGAHQKYKRRVQDAEVQLRLQYPFFEYAASNWYLHIAKSEAAGQDQTDINAKLNELFADGDRMKAWLQMRWPENGVGGRKVTKLHIAAKSGLLSYTKELLGEFDVDVADIYDRTPVWWAASEGHAGVLSALLEAGASPDLPDSFSGVRPLHMAASNNHAAAVAVLLKAGVNVLTEKTLEDPWIRCGNTPSSIGDTPLMYACYNHLEALEAFLPFIKDNPDLLHRALAWAAGVGASKNVALLLQQPGVDVNALVDGQTPLYRACGMVDDVQVAMLLQAGADPNIRCDVGEVAGYRWPEPAKMNCFFALCNQYRGERYDDGLRIIVPLLVEAGVDIHYRTPLGETALHAAVGSPVLLKLLLDAGLNANAADIEGARPLHYLQSASHPLMPSIELLIEQGHADINAARDDGQTPLHALILALDGDTLTRFLDYGPDCKAADNKGNTPLHLLMQGYGAHAETVKALLARGADPNARNHEGLTPLLAWSHFSSDHMDILDAFLDFGADINAVDRHGNNLLFRVLSSSTRPYGDESHRYLAYIIDRGLSPFQRNYLGETALHQTLGCHDGSRTARLGSAVHISRLDFLIGLKLDVKAVDYRGNTLLHALAMRKDNHDSYNGMHLVAFWEQLLALGLDLEQKNHAGRTPLHYLCAGRTHALRFMPGRVMPIDLVLSRVKDVNVADIDGITPLHIAVTCGRMYAKKLIDAGANPLATTHEGLTPLHLAARCRDSNNVGLLLHAMRQRQEAMAITGSTTQTKDCHVSHSTAGSHVVLGVNAKAVHENNTITPLYYACRSGRPETVSLLLDAGADVRIGNLFEACLEFEEECALWKPSPPPQDDEYDHDSGTPLRLADTYRHAGYDPSGSATPDITSSDTARLEEIIDMLVQHGADTALLAGNTAKRQVGMIKAAMAKNRDYTAACLKRALGQTSKRLGAEESRDEVSELVEAISHREKEAAIGALKASSLIGTGTEGRLIPLRLVTRFLARREYHLVEGLSKLGASFLLQSPPGSRYDRDNNCTLSHLIRLGFTSLVDKIGSIEAERRFETGDWHAFGDNTRPGLWYAKRDGPLPYVRPLLFDAVQRELPNMDMLRLLVERFAVDINETDGSGETALFQIVRGNNWWQVHQALPYLLDAGADIRMRNANGQTPLHMALQADDNWPGPYNWDAAKILIERGADVNAIDDKGQSCLACAQNNVDMARFLIKHGAAVNVDSIFGAIESSNTHVLGALLSGGIDPNSRQGASSCEGFDAKKLYRLQLEQREVFPLYYAAMQLSPRWHPTDNKYGEFARRVETVRTLLRHGADPFAKFLKRGKEAVDASNPSAAHMQTPSIDVPMGYKECTLLHEVLFAGVLADVFFELPDLDVNHRDAKGRTLLHMICENRGGPDSGGPDHIIGSYTKSYGGDPKEPVAVFERLLSLGADLEATDLFGRNVLHYMLVGEVDIESVSFMKFMAYTLARAPSLMNQPDRNGDTPFHYAMMRAVQKNATGGAEMLLQAGADHTVVNNNGDTLLHILGRGLAIAALRTFFEELVSRGLDINARNSRGETALFSFYSCPKTSADARYMAAANRPSGEQAKALLEKLGGDFSARDNRGRGLLHVAAGGDVERFQELMDLGLDVMAEDNARQTAIDAAAACGNREILEIFEKKKKKKD</sequence>
<feature type="repeat" description="ANK" evidence="3">
    <location>
        <begin position="732"/>
        <end position="764"/>
    </location>
</feature>
<dbReference type="InterPro" id="IPR036770">
    <property type="entry name" value="Ankyrin_rpt-contain_sf"/>
</dbReference>
<dbReference type="InterPro" id="IPR051165">
    <property type="entry name" value="Multifunctional_ANK_Repeat"/>
</dbReference>
<protein>
    <submittedName>
        <fullName evidence="5">Ankyrin repeat protein</fullName>
    </submittedName>
</protein>
<evidence type="ECO:0000259" key="4">
    <source>
        <dbReference type="Pfam" id="PF24883"/>
    </source>
</evidence>
<dbReference type="Gene3D" id="1.25.40.20">
    <property type="entry name" value="Ankyrin repeat-containing domain"/>
    <property type="match status" value="10"/>
</dbReference>
<feature type="repeat" description="ANK" evidence="3">
    <location>
        <begin position="1618"/>
        <end position="1657"/>
    </location>
</feature>
<comment type="caution">
    <text evidence="5">The sequence shown here is derived from an EMBL/GenBank/DDBJ whole genome shotgun (WGS) entry which is preliminary data.</text>
</comment>
<feature type="domain" description="Nephrocystin 3-like N-terminal" evidence="4">
    <location>
        <begin position="76"/>
        <end position="238"/>
    </location>
</feature>
<evidence type="ECO:0000256" key="1">
    <source>
        <dbReference type="ARBA" id="ARBA00022737"/>
    </source>
</evidence>
<feature type="repeat" description="ANK" evidence="3">
    <location>
        <begin position="1943"/>
        <end position="1979"/>
    </location>
</feature>
<dbReference type="SMART" id="SM00248">
    <property type="entry name" value="ANK"/>
    <property type="match status" value="22"/>
</dbReference>
<dbReference type="SUPFAM" id="SSF52540">
    <property type="entry name" value="P-loop containing nucleoside triphosphate hydrolases"/>
    <property type="match status" value="1"/>
</dbReference>
<reference evidence="5 6" key="1">
    <citation type="submission" date="2018-01" db="EMBL/GenBank/DDBJ databases">
        <title>Genome characterization of the sugarcane-associated fungus Trichoderma ghanense CCMA-1212 and their application in lignocelulose bioconversion.</title>
        <authorList>
            <person name="Steindorff A.S."/>
            <person name="Mendes T.D."/>
            <person name="Vilela E.S.D."/>
            <person name="Rodrigues D.S."/>
            <person name="Formighieri E.F."/>
            <person name="Melo I.S."/>
            <person name="Favaro L.C.L."/>
        </authorList>
    </citation>
    <scope>NUCLEOTIDE SEQUENCE [LARGE SCALE GENOMIC DNA]</scope>
    <source>
        <strain evidence="5 6">CCMA-1212</strain>
    </source>
</reference>
<keyword evidence="1" id="KW-0677">Repeat</keyword>
<dbReference type="PROSITE" id="PS50297">
    <property type="entry name" value="ANK_REP_REGION"/>
    <property type="match status" value="6"/>
</dbReference>
<feature type="repeat" description="ANK" evidence="3">
    <location>
        <begin position="1257"/>
        <end position="1289"/>
    </location>
</feature>
<dbReference type="InterPro" id="IPR027417">
    <property type="entry name" value="P-loop_NTPase"/>
</dbReference>
<dbReference type="Pfam" id="PF24883">
    <property type="entry name" value="NPHP3_N"/>
    <property type="match status" value="1"/>
</dbReference>
<accession>A0ABY2GZH0</accession>
<name>A0ABY2GZH0_9HYPO</name>
<dbReference type="Proteomes" id="UP001642720">
    <property type="component" value="Unassembled WGS sequence"/>
</dbReference>
<dbReference type="GeneID" id="300579320"/>
<dbReference type="InterPro" id="IPR002110">
    <property type="entry name" value="Ankyrin_rpt"/>
</dbReference>
<proteinExistence type="predicted"/>
<feature type="repeat" description="ANK" evidence="3">
    <location>
        <begin position="623"/>
        <end position="655"/>
    </location>
</feature>
<feature type="repeat" description="ANK" evidence="3">
    <location>
        <begin position="953"/>
        <end position="987"/>
    </location>
</feature>
<gene>
    <name evidence="5" type="ORF">CCMA1212_007707</name>
</gene>
<dbReference type="PROSITE" id="PS50088">
    <property type="entry name" value="ANK_REPEAT"/>
    <property type="match status" value="8"/>
</dbReference>
<dbReference type="SUPFAM" id="SSF48403">
    <property type="entry name" value="Ankyrin repeat"/>
    <property type="match status" value="6"/>
</dbReference>
<dbReference type="RefSeq" id="XP_073556484.1">
    <property type="nucleotide sequence ID" value="XM_073704870.1"/>
</dbReference>
<evidence type="ECO:0000256" key="2">
    <source>
        <dbReference type="ARBA" id="ARBA00023043"/>
    </source>
</evidence>
<evidence type="ECO:0000313" key="5">
    <source>
        <dbReference type="EMBL" id="TFB00283.1"/>
    </source>
</evidence>
<dbReference type="InterPro" id="IPR056884">
    <property type="entry name" value="NPHP3-like_N"/>
</dbReference>
<keyword evidence="2 3" id="KW-0040">ANK repeat</keyword>
<dbReference type="Pfam" id="PF00023">
    <property type="entry name" value="Ank"/>
    <property type="match status" value="2"/>
</dbReference>
<feature type="repeat" description="ANK" evidence="3">
    <location>
        <begin position="589"/>
        <end position="621"/>
    </location>
</feature>
<dbReference type="PANTHER" id="PTHR24123:SF33">
    <property type="entry name" value="PROTEIN HOS4"/>
    <property type="match status" value="1"/>
</dbReference>